<gene>
    <name evidence="1" type="ORF">I2H38_02315</name>
</gene>
<proteinExistence type="predicted"/>
<organism evidence="1 2">
    <name type="scientific">Microvirga alba</name>
    <dbReference type="NCBI Taxonomy" id="2791025"/>
    <lineage>
        <taxon>Bacteria</taxon>
        <taxon>Pseudomonadati</taxon>
        <taxon>Pseudomonadota</taxon>
        <taxon>Alphaproteobacteria</taxon>
        <taxon>Hyphomicrobiales</taxon>
        <taxon>Methylobacteriaceae</taxon>
        <taxon>Microvirga</taxon>
    </lineage>
</organism>
<dbReference type="RefSeq" id="WP_196270173.1">
    <property type="nucleotide sequence ID" value="NZ_JADQDO010000001.1"/>
</dbReference>
<comment type="caution">
    <text evidence="1">The sequence shown here is derived from an EMBL/GenBank/DDBJ whole genome shotgun (WGS) entry which is preliminary data.</text>
</comment>
<accession>A0A931FQX4</accession>
<name>A0A931FQX4_9HYPH</name>
<evidence type="ECO:0000313" key="1">
    <source>
        <dbReference type="EMBL" id="MBF9232206.1"/>
    </source>
</evidence>
<dbReference type="EMBL" id="JADQDO010000001">
    <property type="protein sequence ID" value="MBF9232206.1"/>
    <property type="molecule type" value="Genomic_DNA"/>
</dbReference>
<protein>
    <submittedName>
        <fullName evidence="1">Uncharacterized protein</fullName>
    </submittedName>
</protein>
<reference evidence="1" key="1">
    <citation type="submission" date="2020-11" db="EMBL/GenBank/DDBJ databases">
        <authorList>
            <person name="Kim M.K."/>
        </authorList>
    </citation>
    <scope>NUCLEOTIDE SEQUENCE</scope>
    <source>
        <strain evidence="1">BT350</strain>
    </source>
</reference>
<sequence>MPEGSEPYLPLIVGSDNQVLFVGNCAWKSRFGRAEPSSLYVVVHRGRPPRPGLSPEPWTHIYRVAQDPSSRRALVYLEATLEGACVDKGRDKALRMLDDQMRHQRGDGLSSVAQVLSRTAA</sequence>
<evidence type="ECO:0000313" key="2">
    <source>
        <dbReference type="Proteomes" id="UP000599312"/>
    </source>
</evidence>
<dbReference type="AlphaFoldDB" id="A0A931FQX4"/>
<keyword evidence="2" id="KW-1185">Reference proteome</keyword>
<dbReference type="Proteomes" id="UP000599312">
    <property type="component" value="Unassembled WGS sequence"/>
</dbReference>